<name>A0A8C6CD31_MONMO</name>
<proteinExistence type="predicted"/>
<keyword evidence="1" id="KW-0472">Membrane</keyword>
<evidence type="ECO:0000256" key="1">
    <source>
        <dbReference type="SAM" id="Phobius"/>
    </source>
</evidence>
<reference evidence="2" key="1">
    <citation type="submission" date="2025-08" db="UniProtKB">
        <authorList>
            <consortium name="Ensembl"/>
        </authorList>
    </citation>
    <scope>IDENTIFICATION</scope>
</reference>
<keyword evidence="3" id="KW-1185">Reference proteome</keyword>
<feature type="transmembrane region" description="Helical" evidence="1">
    <location>
        <begin position="20"/>
        <end position="45"/>
    </location>
</feature>
<accession>A0A8C6CD31</accession>
<protein>
    <submittedName>
        <fullName evidence="2">Uncharacterized protein</fullName>
    </submittedName>
</protein>
<keyword evidence="1" id="KW-0812">Transmembrane</keyword>
<reference evidence="2" key="2">
    <citation type="submission" date="2025-09" db="UniProtKB">
        <authorList>
            <consortium name="Ensembl"/>
        </authorList>
    </citation>
    <scope>IDENTIFICATION</scope>
</reference>
<evidence type="ECO:0000313" key="3">
    <source>
        <dbReference type="Proteomes" id="UP000694561"/>
    </source>
</evidence>
<organism evidence="2 3">
    <name type="scientific">Monodon monoceros</name>
    <name type="common">Narwhal</name>
    <name type="synonym">Ceratodon monodon</name>
    <dbReference type="NCBI Taxonomy" id="40151"/>
    <lineage>
        <taxon>Eukaryota</taxon>
        <taxon>Metazoa</taxon>
        <taxon>Chordata</taxon>
        <taxon>Craniata</taxon>
        <taxon>Vertebrata</taxon>
        <taxon>Euteleostomi</taxon>
        <taxon>Mammalia</taxon>
        <taxon>Eutheria</taxon>
        <taxon>Laurasiatheria</taxon>
        <taxon>Artiodactyla</taxon>
        <taxon>Whippomorpha</taxon>
        <taxon>Cetacea</taxon>
        <taxon>Odontoceti</taxon>
        <taxon>Monodontidae</taxon>
        <taxon>Monodon</taxon>
    </lineage>
</organism>
<evidence type="ECO:0000313" key="2">
    <source>
        <dbReference type="Ensembl" id="ENSMMNP00015028355.1"/>
    </source>
</evidence>
<dbReference type="AlphaFoldDB" id="A0A8C6CD31"/>
<feature type="transmembrane region" description="Helical" evidence="1">
    <location>
        <begin position="51"/>
        <end position="77"/>
    </location>
</feature>
<sequence>MYFGESFLPLTFKVIINRYVLIAILLLVFSLFFVFLPCSLLFWFLPCGLMILFSGILVFLSLHFLCIHCRSLICVFLQGDIDIFSKNRLQQKHSLGSVKIIIF</sequence>
<keyword evidence="1" id="KW-1133">Transmembrane helix</keyword>
<dbReference type="Proteomes" id="UP000694561">
    <property type="component" value="Unplaced"/>
</dbReference>
<dbReference type="Ensembl" id="ENSMMNT00015031167.1">
    <property type="protein sequence ID" value="ENSMMNP00015028355.1"/>
    <property type="gene ID" value="ENSMMNG00015020712.1"/>
</dbReference>